<evidence type="ECO:0000313" key="2">
    <source>
        <dbReference type="EMBL" id="GGI98069.1"/>
    </source>
</evidence>
<dbReference type="Pfam" id="PF06850">
    <property type="entry name" value="PHB_depo_C"/>
    <property type="match status" value="1"/>
</dbReference>
<organism evidence="2 3">
    <name type="scientific">Neoroseomonas lacus</name>
    <dbReference type="NCBI Taxonomy" id="287609"/>
    <lineage>
        <taxon>Bacteria</taxon>
        <taxon>Pseudomonadati</taxon>
        <taxon>Pseudomonadota</taxon>
        <taxon>Alphaproteobacteria</taxon>
        <taxon>Acetobacterales</taxon>
        <taxon>Acetobacteraceae</taxon>
        <taxon>Neoroseomonas</taxon>
    </lineage>
</organism>
<dbReference type="EMBL" id="BMKW01000001">
    <property type="protein sequence ID" value="GGI98069.1"/>
    <property type="molecule type" value="Genomic_DNA"/>
</dbReference>
<sequence>MIYTLYDSHARALAPIRGQAEWLTAVMRGIGGEASPTLRRLMAGLDLFSSARITHKRPSFGLERTVVGNQVVAVEEEAVLTTPFGTLLRFRKDSPVRQPPLLLVAPMSGHFATLLRQTAETLLPDFDLHVTDWHNGRDVPLSAGRFGFDDFVEHIMQYVRATGDGVHLLAVCQPSVAVLAAAALMHEDREPTRPRSVTLMAGPIDTRLNPTKVNKLASGKPMAWFEKNMIATVPFGSRGAGRRVYPGITQLTAFMSLNLARHITAHETYWRNLAGGERDAAEAHRRFYDEYFAVMDLPAEFYLETVERVFQTHDLPTGALRYRDRPVQPRAIRRMGLMTVEGEKDDICGIGQTMAALDLCSALPTTMRSHHLQTGVGHYGVFAGRRWQHEIYPRVRAMMQGYR</sequence>
<evidence type="ECO:0000259" key="1">
    <source>
        <dbReference type="Pfam" id="PF06850"/>
    </source>
</evidence>
<dbReference type="Gene3D" id="3.40.50.1820">
    <property type="entry name" value="alpha/beta hydrolase"/>
    <property type="match status" value="1"/>
</dbReference>
<dbReference type="PIRSF" id="PIRSF020818">
    <property type="entry name" value="PHB_depoly_PhaZ"/>
    <property type="match status" value="1"/>
</dbReference>
<comment type="caution">
    <text evidence="2">The sequence shown here is derived from an EMBL/GenBank/DDBJ whole genome shotgun (WGS) entry which is preliminary data.</text>
</comment>
<proteinExistence type="predicted"/>
<dbReference type="PANTHER" id="PTHR36837">
    <property type="entry name" value="POLY(3-HYDROXYALKANOATE) POLYMERASE SUBUNIT PHAC"/>
    <property type="match status" value="1"/>
</dbReference>
<protein>
    <submittedName>
        <fullName evidence="2">Poly(3-hydroxybutyrate) depolymerase</fullName>
    </submittedName>
</protein>
<dbReference type="InterPro" id="IPR009656">
    <property type="entry name" value="PHB_depo_C"/>
</dbReference>
<evidence type="ECO:0000313" key="3">
    <source>
        <dbReference type="Proteomes" id="UP000661507"/>
    </source>
</evidence>
<dbReference type="Proteomes" id="UP000661507">
    <property type="component" value="Unassembled WGS sequence"/>
</dbReference>
<dbReference type="InterPro" id="IPR051321">
    <property type="entry name" value="PHA/PHB_synthase"/>
</dbReference>
<dbReference type="RefSeq" id="WP_188964957.1">
    <property type="nucleotide sequence ID" value="NZ_BMKW01000001.1"/>
</dbReference>
<dbReference type="PANTHER" id="PTHR36837:SF4">
    <property type="entry name" value="BLR0908 PROTEIN"/>
    <property type="match status" value="1"/>
</dbReference>
<dbReference type="SUPFAM" id="SSF53474">
    <property type="entry name" value="alpha/beta-Hydrolases"/>
    <property type="match status" value="1"/>
</dbReference>
<name>A0A917K2Z5_9PROT</name>
<keyword evidence="3" id="KW-1185">Reference proteome</keyword>
<accession>A0A917K2Z5</accession>
<reference evidence="2" key="1">
    <citation type="journal article" date="2014" name="Int. J. Syst. Evol. Microbiol.">
        <title>Complete genome sequence of Corynebacterium casei LMG S-19264T (=DSM 44701T), isolated from a smear-ripened cheese.</title>
        <authorList>
            <consortium name="US DOE Joint Genome Institute (JGI-PGF)"/>
            <person name="Walter F."/>
            <person name="Albersmeier A."/>
            <person name="Kalinowski J."/>
            <person name="Ruckert C."/>
        </authorList>
    </citation>
    <scope>NUCLEOTIDE SEQUENCE</scope>
    <source>
        <strain evidence="2">CGMCC 1.3617</strain>
    </source>
</reference>
<dbReference type="NCBIfam" id="TIGR01849">
    <property type="entry name" value="PHB_depoly_PhaZ"/>
    <property type="match status" value="1"/>
</dbReference>
<gene>
    <name evidence="2" type="ORF">GCM10011320_01040</name>
</gene>
<reference evidence="2" key="2">
    <citation type="submission" date="2020-09" db="EMBL/GenBank/DDBJ databases">
        <authorList>
            <person name="Sun Q."/>
            <person name="Zhou Y."/>
        </authorList>
    </citation>
    <scope>NUCLEOTIDE SEQUENCE</scope>
    <source>
        <strain evidence="2">CGMCC 1.3617</strain>
    </source>
</reference>
<dbReference type="InterPro" id="IPR010915">
    <property type="entry name" value="PHB_depoly_PhaZ"/>
</dbReference>
<feature type="domain" description="PHB de-polymerase C-terminal" evidence="1">
    <location>
        <begin position="201"/>
        <end position="400"/>
    </location>
</feature>
<dbReference type="AlphaFoldDB" id="A0A917K2Z5"/>
<dbReference type="InterPro" id="IPR029058">
    <property type="entry name" value="AB_hydrolase_fold"/>
</dbReference>